<keyword evidence="4" id="KW-0479">Metal-binding</keyword>
<dbReference type="InterPro" id="IPR056488">
    <property type="entry name" value="Zn_ribbon_HMPTM"/>
</dbReference>
<reference evidence="8" key="1">
    <citation type="journal article" date="2020" name="ISME J.">
        <title>Gammaproteobacteria mediating utilization of methyl-, sulfur- and petroleum organic compounds in deep ocean hydrothermal plumes.</title>
        <authorList>
            <person name="Zhou Z."/>
            <person name="Liu Y."/>
            <person name="Pan J."/>
            <person name="Cron B.R."/>
            <person name="Toner B.M."/>
            <person name="Anantharaman K."/>
            <person name="Breier J.A."/>
            <person name="Dick G.J."/>
            <person name="Li M."/>
        </authorList>
    </citation>
    <scope>NUCLEOTIDE SEQUENCE</scope>
    <source>
        <strain evidence="8">SZUA-1435</strain>
    </source>
</reference>
<evidence type="ECO:0000256" key="6">
    <source>
        <dbReference type="ARBA" id="ARBA00023014"/>
    </source>
</evidence>
<dbReference type="PROSITE" id="PS51918">
    <property type="entry name" value="RADICAL_SAM"/>
    <property type="match status" value="1"/>
</dbReference>
<dbReference type="GO" id="GO:0008168">
    <property type="term" value="F:methyltransferase activity"/>
    <property type="evidence" value="ECO:0007669"/>
    <property type="project" value="InterPro"/>
</dbReference>
<evidence type="ECO:0000256" key="4">
    <source>
        <dbReference type="ARBA" id="ARBA00022723"/>
    </source>
</evidence>
<evidence type="ECO:0000256" key="5">
    <source>
        <dbReference type="ARBA" id="ARBA00023004"/>
    </source>
</evidence>
<keyword evidence="3" id="KW-0949">S-adenosyl-L-methionine</keyword>
<feature type="domain" description="Radical SAM core" evidence="7">
    <location>
        <begin position="124"/>
        <end position="356"/>
    </location>
</feature>
<proteinExistence type="predicted"/>
<dbReference type="Pfam" id="PF23545">
    <property type="entry name" value="Zn_ribbon_HMPTM"/>
    <property type="match status" value="1"/>
</dbReference>
<dbReference type="Proteomes" id="UP000605805">
    <property type="component" value="Unassembled WGS sequence"/>
</dbReference>
<protein>
    <submittedName>
        <fullName evidence="8">Radical SAM protein</fullName>
    </submittedName>
</protein>
<dbReference type="InterPro" id="IPR013785">
    <property type="entry name" value="Aldolase_TIM"/>
</dbReference>
<dbReference type="GO" id="GO:0046872">
    <property type="term" value="F:metal ion binding"/>
    <property type="evidence" value="ECO:0007669"/>
    <property type="project" value="UniProtKB-KW"/>
</dbReference>
<name>A0A832YYD3_9CREN</name>
<comment type="caution">
    <text evidence="8">The sequence shown here is derived from an EMBL/GenBank/DDBJ whole genome shotgun (WGS) entry which is preliminary data.</text>
</comment>
<dbReference type="InterPro" id="IPR058240">
    <property type="entry name" value="rSAM_sf"/>
</dbReference>
<dbReference type="Gene3D" id="3.20.20.70">
    <property type="entry name" value="Aldolase class I"/>
    <property type="match status" value="1"/>
</dbReference>
<accession>A0A832YYD3</accession>
<dbReference type="SUPFAM" id="SSF102114">
    <property type="entry name" value="Radical SAM enzymes"/>
    <property type="match status" value="1"/>
</dbReference>
<dbReference type="InterPro" id="IPR034474">
    <property type="entry name" value="Methyltransferase_Class_D"/>
</dbReference>
<dbReference type="AlphaFoldDB" id="A0A832YYD3"/>
<dbReference type="SFLD" id="SFLDS00029">
    <property type="entry name" value="Radical_SAM"/>
    <property type="match status" value="1"/>
</dbReference>
<dbReference type="Pfam" id="PF04055">
    <property type="entry name" value="Radical_SAM"/>
    <property type="match status" value="1"/>
</dbReference>
<dbReference type="InterPro" id="IPR034471">
    <property type="entry name" value="GDGT/MA_synthase"/>
</dbReference>
<evidence type="ECO:0000256" key="2">
    <source>
        <dbReference type="ARBA" id="ARBA00022485"/>
    </source>
</evidence>
<evidence type="ECO:0000256" key="1">
    <source>
        <dbReference type="ARBA" id="ARBA00001966"/>
    </source>
</evidence>
<dbReference type="SFLD" id="SFLDG01067">
    <property type="entry name" value="SPASM/twitch_domain_containing"/>
    <property type="match status" value="1"/>
</dbReference>
<comment type="cofactor">
    <cofactor evidence="1">
        <name>[4Fe-4S] cluster</name>
        <dbReference type="ChEBI" id="CHEBI:49883"/>
    </cofactor>
</comment>
<evidence type="ECO:0000259" key="7">
    <source>
        <dbReference type="PROSITE" id="PS51918"/>
    </source>
</evidence>
<dbReference type="PANTHER" id="PTHR43306:SF1">
    <property type="entry name" value="7,8-DIHYDRO-6-HYDROXYMETHYLPTERIN DIMETHYLTRANSFERASE"/>
    <property type="match status" value="1"/>
</dbReference>
<gene>
    <name evidence="8" type="ORF">EYH02_03865</name>
</gene>
<dbReference type="PANTHER" id="PTHR43306">
    <property type="entry name" value="7,8-DIHYDRO-6-HYDROXYMETHYLPTERIN DIMETHYLTRANSFERASE"/>
    <property type="match status" value="1"/>
</dbReference>
<dbReference type="InterPro" id="IPR007197">
    <property type="entry name" value="rSAM"/>
</dbReference>
<dbReference type="SFLD" id="SFLDG01100">
    <property type="entry name" value="methyltransferase_(Class_D)"/>
    <property type="match status" value="1"/>
</dbReference>
<dbReference type="InterPro" id="IPR000385">
    <property type="entry name" value="MoaA_NifB_PqqE_Fe-S-bd_CS"/>
</dbReference>
<evidence type="ECO:0000313" key="9">
    <source>
        <dbReference type="Proteomes" id="UP000605805"/>
    </source>
</evidence>
<keyword evidence="2" id="KW-0004">4Fe-4S</keyword>
<dbReference type="PROSITE" id="PS01305">
    <property type="entry name" value="MOAA_NIFB_PQQE"/>
    <property type="match status" value="1"/>
</dbReference>
<dbReference type="EMBL" id="DQTV01000071">
    <property type="protein sequence ID" value="HIP57191.1"/>
    <property type="molecule type" value="Genomic_DNA"/>
</dbReference>
<keyword evidence="5" id="KW-0408">Iron</keyword>
<organism evidence="8 9">
    <name type="scientific">Ignisphaera aggregans</name>
    <dbReference type="NCBI Taxonomy" id="334771"/>
    <lineage>
        <taxon>Archaea</taxon>
        <taxon>Thermoproteota</taxon>
        <taxon>Thermoprotei</taxon>
        <taxon>Desulfurococcales</taxon>
        <taxon>Desulfurococcaceae</taxon>
        <taxon>Ignisphaera</taxon>
    </lineage>
</organism>
<evidence type="ECO:0000256" key="3">
    <source>
        <dbReference type="ARBA" id="ARBA00022691"/>
    </source>
</evidence>
<dbReference type="GO" id="GO:0051539">
    <property type="term" value="F:4 iron, 4 sulfur cluster binding"/>
    <property type="evidence" value="ECO:0007669"/>
    <property type="project" value="UniProtKB-KW"/>
</dbReference>
<dbReference type="CDD" id="cd01335">
    <property type="entry name" value="Radical_SAM"/>
    <property type="match status" value="1"/>
</dbReference>
<dbReference type="NCBIfam" id="NF045702">
    <property type="entry name" value="rSAM_GDGT_ether"/>
    <property type="match status" value="1"/>
</dbReference>
<sequence>MSIEPKVVSTLNRDQNVVYVHDVGKSIAIGGPLPSVKNGERLVRWTSSLCPYCFRILPAIIVERENALYIRRLCPEHGEIEEIYFSDSEMFRRFEKYEYEGRGAGYAYTIASAPCPLNCGLCTLHKSHTSLLNIVLTNRCDLSCWYCFFYAERMGVVYEPTKEQIAMMIHALKKQKNIVPAVQLTGGEPTLREDLVEIVRMLRDLSVRHIQLNTHGIKFAYLYTQSPSKAIEYAKELRQAGINTVYLSFDGVRPETNPKNHWEFPITMEVFRHSGMTSVVLVPTVIRGVNDHELGDIIKIAAHNIDIVRGVNFQPISLVGMMRKHERSKYRITIPDVIKKIEEQTQGEISRNDWYPVGTVVPLARFIEVLDRSKRAEFTTHPACGAATYVYVEKKNGDYHFIPITRFIDVDGLIEYVYRKYRELESKPRVLAKMLAIPTILNIVNRYILWDRVPDPIKSEFKSIVLDIFFKRSYEALGRLHYRLLFLGMMHFMDEWNYDVCRVMRCVIHYALPDGRIVPFCAFNILNDLYREPSHIRYGIPLEEYVKTYGHDRIYGVKYVRNRELIEKYVRSEAYRRVYEPVLSSSR</sequence>
<dbReference type="SFLD" id="SFLDF00385">
    <property type="entry name" value="7_8-dihydro-6-hydroxymethylpte"/>
    <property type="match status" value="1"/>
</dbReference>
<keyword evidence="6" id="KW-0411">Iron-sulfur</keyword>
<evidence type="ECO:0000313" key="8">
    <source>
        <dbReference type="EMBL" id="HIP57191.1"/>
    </source>
</evidence>